<dbReference type="Proteomes" id="UP000031970">
    <property type="component" value="Unassembled WGS sequence"/>
</dbReference>
<comment type="caution">
    <text evidence="1">The sequence shown here is derived from an EMBL/GenBank/DDBJ whole genome shotgun (WGS) entry which is preliminary data.</text>
</comment>
<name>A0ABD3ZZL2_BACIU</name>
<accession>A0ABD3ZZL2</accession>
<protein>
    <submittedName>
        <fullName evidence="1">Uncharacterized protein</fullName>
    </submittedName>
</protein>
<sequence>MSIVEKPFLSVNADILAFCGTIRESKQKEDDIYEATHP</sequence>
<dbReference type="AlphaFoldDB" id="A0ABD3ZZL2"/>
<gene>
    <name evidence="1" type="ORF">B4067_4315</name>
</gene>
<proteinExistence type="predicted"/>
<reference evidence="1 2" key="1">
    <citation type="submission" date="2014-11" db="EMBL/GenBank/DDBJ databases">
        <title>Draft Genome Sequences of Nine Bacillus subtilis Strains that Form Spores with High Heat-Resistance.</title>
        <authorList>
            <person name="Krawcyk A.O."/>
            <person name="Berendsen E.M."/>
            <person name="de Jong A."/>
            <person name="Holsappel S."/>
            <person name="Eijlander R.T."/>
            <person name="Wells-Bennik M."/>
            <person name="Kuipers O.P."/>
        </authorList>
    </citation>
    <scope>NUCLEOTIDE SEQUENCE [LARGE SCALE GENOMIC DNA]</scope>
    <source>
        <strain evidence="1 2">B4067</strain>
    </source>
</reference>
<evidence type="ECO:0000313" key="2">
    <source>
        <dbReference type="Proteomes" id="UP000031970"/>
    </source>
</evidence>
<dbReference type="EMBL" id="JSXS01000012">
    <property type="protein sequence ID" value="KIL33492.1"/>
    <property type="molecule type" value="Genomic_DNA"/>
</dbReference>
<organism evidence="1 2">
    <name type="scientific">Bacillus subtilis subsp. subtilis</name>
    <dbReference type="NCBI Taxonomy" id="135461"/>
    <lineage>
        <taxon>Bacteria</taxon>
        <taxon>Bacillati</taxon>
        <taxon>Bacillota</taxon>
        <taxon>Bacilli</taxon>
        <taxon>Bacillales</taxon>
        <taxon>Bacillaceae</taxon>
        <taxon>Bacillus</taxon>
    </lineage>
</organism>
<evidence type="ECO:0000313" key="1">
    <source>
        <dbReference type="EMBL" id="KIL33492.1"/>
    </source>
</evidence>